<evidence type="ECO:0000313" key="2">
    <source>
        <dbReference type="Proteomes" id="UP000245202"/>
    </source>
</evidence>
<accession>A0A2R5ERT5</accession>
<name>A0A2R5ERT5_9BACL</name>
<dbReference type="AlphaFoldDB" id="A0A2R5ERT5"/>
<sequence>MEKQALDLYKEFIDDLAELRPCVLPRWITGNGWPKTVENEKINKVLSELTTEQKEVVALIAQSARDGGIHDVLVYLTDQINLEGLEIVKNDVKMATDPFDSGMHYDWVCRREGDSWPDQNR</sequence>
<comment type="caution">
    <text evidence="1">The sequence shown here is derived from an EMBL/GenBank/DDBJ whole genome shotgun (WGS) entry which is preliminary data.</text>
</comment>
<dbReference type="EMBL" id="BDQX01000230">
    <property type="protein sequence ID" value="GBG09390.1"/>
    <property type="molecule type" value="Genomic_DNA"/>
</dbReference>
<dbReference type="Pfam" id="PF20184">
    <property type="entry name" value="DUF6547"/>
    <property type="match status" value="1"/>
</dbReference>
<organism evidence="1 2">
    <name type="scientific">Paenibacillus agaridevorans</name>
    <dbReference type="NCBI Taxonomy" id="171404"/>
    <lineage>
        <taxon>Bacteria</taxon>
        <taxon>Bacillati</taxon>
        <taxon>Bacillota</taxon>
        <taxon>Bacilli</taxon>
        <taxon>Bacillales</taxon>
        <taxon>Paenibacillaceae</taxon>
        <taxon>Paenibacillus</taxon>
    </lineage>
</organism>
<evidence type="ECO:0000313" key="1">
    <source>
        <dbReference type="EMBL" id="GBG09390.1"/>
    </source>
</evidence>
<reference evidence="1 2" key="1">
    <citation type="submission" date="2017-08" db="EMBL/GenBank/DDBJ databases">
        <title>Substantial Increase in Enzyme Production by Combined Drug-Resistance Mutations in Paenibacillus agaridevorans.</title>
        <authorList>
            <person name="Tanaka Y."/>
            <person name="Funane K."/>
            <person name="Hosaka T."/>
            <person name="Shiwa Y."/>
            <person name="Fujita N."/>
            <person name="Miyazaki T."/>
            <person name="Yoshikawa H."/>
            <person name="Murakami K."/>
            <person name="Kasahara K."/>
            <person name="Inaoka T."/>
            <person name="Hiraga Y."/>
            <person name="Ochi K."/>
        </authorList>
    </citation>
    <scope>NUCLEOTIDE SEQUENCE [LARGE SCALE GENOMIC DNA]</scope>
    <source>
        <strain evidence="1 2">T-3040</strain>
    </source>
</reference>
<gene>
    <name evidence="1" type="ORF">PAT3040_04034</name>
</gene>
<dbReference type="InterPro" id="IPR046677">
    <property type="entry name" value="DUF6547"/>
</dbReference>
<proteinExistence type="predicted"/>
<dbReference type="RefSeq" id="WP_108994138.1">
    <property type="nucleotide sequence ID" value="NZ_BDQX01000230.1"/>
</dbReference>
<keyword evidence="2" id="KW-1185">Reference proteome</keyword>
<dbReference type="Proteomes" id="UP000245202">
    <property type="component" value="Unassembled WGS sequence"/>
</dbReference>
<protein>
    <submittedName>
        <fullName evidence="1">Uncharacterized protein</fullName>
    </submittedName>
</protein>